<dbReference type="PANTHER" id="PTHR42724:SF1">
    <property type="entry name" value="TETRAACYLDISACCHARIDE 4'-KINASE, MITOCHONDRIAL-RELATED"/>
    <property type="match status" value="1"/>
</dbReference>
<dbReference type="STRING" id="314285.KT71_15094"/>
<evidence type="ECO:0000256" key="13">
    <source>
        <dbReference type="HAMAP-Rule" id="MF_00409"/>
    </source>
</evidence>
<evidence type="ECO:0000256" key="6">
    <source>
        <dbReference type="ARBA" id="ARBA00022556"/>
    </source>
</evidence>
<accession>A4A8A7</accession>
<dbReference type="RefSeq" id="WP_008295452.1">
    <property type="nucleotide sequence ID" value="NZ_CM002299.1"/>
</dbReference>
<keyword evidence="6 13" id="KW-0441">Lipid A biosynthesis</keyword>
<evidence type="ECO:0000313" key="15">
    <source>
        <dbReference type="EMBL" id="EAQ97902.1"/>
    </source>
</evidence>
<dbReference type="NCBIfam" id="TIGR00682">
    <property type="entry name" value="lpxK"/>
    <property type="match status" value="1"/>
</dbReference>
<comment type="caution">
    <text evidence="15">The sequence shown here is derived from an EMBL/GenBank/DDBJ whole genome shotgun (WGS) entry which is preliminary data.</text>
</comment>
<evidence type="ECO:0000256" key="4">
    <source>
        <dbReference type="ARBA" id="ARBA00016436"/>
    </source>
</evidence>
<reference evidence="15 16" key="1">
    <citation type="journal article" date="2007" name="Proc. Natl. Acad. Sci. U.S.A.">
        <title>Characterization of a marine gammaproteobacterium capable of aerobic anoxygenic photosynthesis.</title>
        <authorList>
            <person name="Fuchs B.M."/>
            <person name="Spring S."/>
            <person name="Teeling H."/>
            <person name="Quast C."/>
            <person name="Wulf J."/>
            <person name="Schattenhofer M."/>
            <person name="Yan S."/>
            <person name="Ferriera S."/>
            <person name="Johnson J."/>
            <person name="Glockner F.O."/>
            <person name="Amann R."/>
        </authorList>
    </citation>
    <scope>NUCLEOTIDE SEQUENCE [LARGE SCALE GENOMIC DNA]</scope>
    <source>
        <strain evidence="15">KT71</strain>
    </source>
</reference>
<dbReference type="eggNOG" id="COG1663">
    <property type="taxonomic scope" value="Bacteria"/>
</dbReference>
<dbReference type="GO" id="GO:0009244">
    <property type="term" value="P:lipopolysaccharide core region biosynthetic process"/>
    <property type="evidence" value="ECO:0007669"/>
    <property type="project" value="TreeGrafter"/>
</dbReference>
<evidence type="ECO:0000256" key="2">
    <source>
        <dbReference type="ARBA" id="ARBA00004870"/>
    </source>
</evidence>
<dbReference type="EMBL" id="AAOA02000001">
    <property type="protein sequence ID" value="EAQ97902.1"/>
    <property type="molecule type" value="Genomic_DNA"/>
</dbReference>
<dbReference type="InterPro" id="IPR027417">
    <property type="entry name" value="P-loop_NTPase"/>
</dbReference>
<evidence type="ECO:0000256" key="5">
    <source>
        <dbReference type="ARBA" id="ARBA00022516"/>
    </source>
</evidence>
<comment type="function">
    <text evidence="1 13">Transfers the gamma-phosphate of ATP to the 4'-position of a tetraacyldisaccharide 1-phosphate intermediate (termed DS-1-P) to form tetraacyldisaccharide 1,4'-bis-phosphate (lipid IVA).</text>
</comment>
<comment type="catalytic activity">
    <reaction evidence="13">
        <text>a lipid A disaccharide + ATP = a lipid IVA + ADP + H(+)</text>
        <dbReference type="Rhea" id="RHEA:67840"/>
        <dbReference type="ChEBI" id="CHEBI:15378"/>
        <dbReference type="ChEBI" id="CHEBI:30616"/>
        <dbReference type="ChEBI" id="CHEBI:176343"/>
        <dbReference type="ChEBI" id="CHEBI:176425"/>
        <dbReference type="ChEBI" id="CHEBI:456216"/>
        <dbReference type="EC" id="2.7.1.130"/>
    </reaction>
</comment>
<evidence type="ECO:0000256" key="9">
    <source>
        <dbReference type="ARBA" id="ARBA00022777"/>
    </source>
</evidence>
<dbReference type="HAMAP" id="MF_00409">
    <property type="entry name" value="LpxK"/>
    <property type="match status" value="1"/>
</dbReference>
<evidence type="ECO:0000256" key="11">
    <source>
        <dbReference type="ARBA" id="ARBA00023098"/>
    </source>
</evidence>
<keyword evidence="8 13" id="KW-0547">Nucleotide-binding</keyword>
<keyword evidence="10 13" id="KW-0067">ATP-binding</keyword>
<dbReference type="InterPro" id="IPR003758">
    <property type="entry name" value="LpxK"/>
</dbReference>
<keyword evidence="16" id="KW-1185">Reference proteome</keyword>
<feature type="compositionally biased region" description="Basic and acidic residues" evidence="14">
    <location>
        <begin position="327"/>
        <end position="336"/>
    </location>
</feature>
<dbReference type="Pfam" id="PF02606">
    <property type="entry name" value="LpxK"/>
    <property type="match status" value="1"/>
</dbReference>
<dbReference type="GO" id="GO:0005886">
    <property type="term" value="C:plasma membrane"/>
    <property type="evidence" value="ECO:0007669"/>
    <property type="project" value="TreeGrafter"/>
</dbReference>
<dbReference type="GO" id="GO:0005524">
    <property type="term" value="F:ATP binding"/>
    <property type="evidence" value="ECO:0007669"/>
    <property type="project" value="UniProtKB-UniRule"/>
</dbReference>
<dbReference type="AlphaFoldDB" id="A4A8A7"/>
<comment type="pathway">
    <text evidence="2 13">Glycolipid biosynthesis; lipid IV(A) biosynthesis; lipid IV(A) from (3R)-3-hydroxytetradecanoyl-[acyl-carrier-protein] and UDP-N-acetyl-alpha-D-glucosamine: step 6/6.</text>
</comment>
<keyword evidence="5 13" id="KW-0444">Lipid biosynthesis</keyword>
<evidence type="ECO:0000256" key="7">
    <source>
        <dbReference type="ARBA" id="ARBA00022679"/>
    </source>
</evidence>
<dbReference type="HOGENOM" id="CLU_038816_6_0_6"/>
<dbReference type="UniPathway" id="UPA00359">
    <property type="reaction ID" value="UER00482"/>
</dbReference>
<dbReference type="GO" id="GO:0009029">
    <property type="term" value="F:lipid-A 4'-kinase activity"/>
    <property type="evidence" value="ECO:0007669"/>
    <property type="project" value="UniProtKB-UniRule"/>
</dbReference>
<keyword evidence="9 13" id="KW-0418">Kinase</keyword>
<evidence type="ECO:0000256" key="8">
    <source>
        <dbReference type="ARBA" id="ARBA00022741"/>
    </source>
</evidence>
<keyword evidence="7 13" id="KW-0808">Transferase</keyword>
<comment type="similarity">
    <text evidence="13">Belongs to the LpxK family.</text>
</comment>
<sequence length="356" mass="38643">MFERFALAVERAWYQAPRLLLLLLPLEWLFAALTALRRTAFRKGWLSSVHPGKPMIVVGNISAGGTGKTPVVIGITQALMEKGLRVGVISRGYGGSGSGVIPVTADADHRIVGDEALLIARSTGASVTVGRDRVAVARHAAGENIDVIISDDGLQHYALQRDVEVVTSDAESGFGNGHLLPVGPLREPRRRLATVDFFLLRGGQDPHSGTAYRPRQFRRLSDGAVRDVQNPGFGPGVHAVAAIARPRRFFESLRSLGLEPREHPFVDHRAFEEKDFAALGDLPVVMTAKDAVKCPDLPNTDAWVLDMEAQFPDGFLDQLMERAGLEVRREEDRGTADDSNQTSAEAFASPTIGVNQ</sequence>
<evidence type="ECO:0000256" key="14">
    <source>
        <dbReference type="SAM" id="MobiDB-lite"/>
    </source>
</evidence>
<name>A4A8A7_9GAMM</name>
<dbReference type="CDD" id="cd01983">
    <property type="entry name" value="SIMIBI"/>
    <property type="match status" value="1"/>
</dbReference>
<dbReference type="PANTHER" id="PTHR42724">
    <property type="entry name" value="TETRAACYLDISACCHARIDE 4'-KINASE"/>
    <property type="match status" value="1"/>
</dbReference>
<evidence type="ECO:0000256" key="1">
    <source>
        <dbReference type="ARBA" id="ARBA00002274"/>
    </source>
</evidence>
<organism evidence="15 16">
    <name type="scientific">Congregibacter litoralis KT71</name>
    <dbReference type="NCBI Taxonomy" id="314285"/>
    <lineage>
        <taxon>Bacteria</taxon>
        <taxon>Pseudomonadati</taxon>
        <taxon>Pseudomonadota</taxon>
        <taxon>Gammaproteobacteria</taxon>
        <taxon>Cellvibrionales</taxon>
        <taxon>Halieaceae</taxon>
        <taxon>Congregibacter</taxon>
    </lineage>
</organism>
<keyword evidence="11 13" id="KW-0443">Lipid metabolism</keyword>
<evidence type="ECO:0000256" key="10">
    <source>
        <dbReference type="ARBA" id="ARBA00022840"/>
    </source>
</evidence>
<proteinExistence type="inferred from homology"/>
<dbReference type="EC" id="2.7.1.130" evidence="3 13"/>
<dbReference type="GO" id="GO:0009245">
    <property type="term" value="P:lipid A biosynthetic process"/>
    <property type="evidence" value="ECO:0007669"/>
    <property type="project" value="UniProtKB-UniRule"/>
</dbReference>
<dbReference type="Proteomes" id="UP000019205">
    <property type="component" value="Chromosome"/>
</dbReference>
<feature type="binding site" evidence="13">
    <location>
        <begin position="62"/>
        <end position="69"/>
    </location>
    <ligand>
        <name>ATP</name>
        <dbReference type="ChEBI" id="CHEBI:30616"/>
    </ligand>
</feature>
<dbReference type="SUPFAM" id="SSF52540">
    <property type="entry name" value="P-loop containing nucleoside triphosphate hydrolases"/>
    <property type="match status" value="1"/>
</dbReference>
<evidence type="ECO:0000256" key="3">
    <source>
        <dbReference type="ARBA" id="ARBA00012071"/>
    </source>
</evidence>
<evidence type="ECO:0000256" key="12">
    <source>
        <dbReference type="ARBA" id="ARBA00029757"/>
    </source>
</evidence>
<feature type="region of interest" description="Disordered" evidence="14">
    <location>
        <begin position="327"/>
        <end position="356"/>
    </location>
</feature>
<evidence type="ECO:0000313" key="16">
    <source>
        <dbReference type="Proteomes" id="UP000019205"/>
    </source>
</evidence>
<gene>
    <name evidence="13" type="primary">lpxK</name>
    <name evidence="15" type="ORF">KT71_15094</name>
</gene>
<protein>
    <recommendedName>
        <fullName evidence="4 13">Tetraacyldisaccharide 4'-kinase</fullName>
        <ecNumber evidence="3 13">2.7.1.130</ecNumber>
    </recommendedName>
    <alternativeName>
        <fullName evidence="12 13">Lipid A 4'-kinase</fullName>
    </alternativeName>
</protein>
<reference evidence="15 16" key="2">
    <citation type="journal article" date="2009" name="PLoS ONE">
        <title>The photosynthetic apparatus and its regulation in the aerobic gammaproteobacterium Congregibacter litoralis gen. nov., sp. nov.</title>
        <authorList>
            <person name="Spring S."/>
            <person name="Lunsdorf H."/>
            <person name="Fuchs B.M."/>
            <person name="Tindall B.J."/>
        </authorList>
    </citation>
    <scope>NUCLEOTIDE SEQUENCE [LARGE SCALE GENOMIC DNA]</scope>
    <source>
        <strain evidence="15">KT71</strain>
    </source>
</reference>